<dbReference type="PANTHER" id="PTHR22916:SF3">
    <property type="entry name" value="UDP-GLCNAC:BETAGAL BETA-1,3-N-ACETYLGLUCOSAMINYLTRANSFERASE-LIKE PROTEIN 1"/>
    <property type="match status" value="1"/>
</dbReference>
<dbReference type="EMBL" id="RZUG01000014">
    <property type="protein sequence ID" value="KAA8824906.1"/>
    <property type="molecule type" value="Genomic_DNA"/>
</dbReference>
<proteinExistence type="predicted"/>
<evidence type="ECO:0000313" key="3">
    <source>
        <dbReference type="Proteomes" id="UP000326251"/>
    </source>
</evidence>
<dbReference type="GO" id="GO:0016758">
    <property type="term" value="F:hexosyltransferase activity"/>
    <property type="evidence" value="ECO:0007669"/>
    <property type="project" value="UniProtKB-ARBA"/>
</dbReference>
<feature type="domain" description="Glycosyltransferase 2-like" evidence="1">
    <location>
        <begin position="60"/>
        <end position="234"/>
    </location>
</feature>
<evidence type="ECO:0000259" key="1">
    <source>
        <dbReference type="Pfam" id="PF00535"/>
    </source>
</evidence>
<dbReference type="CDD" id="cd00761">
    <property type="entry name" value="Glyco_tranf_GTA_type"/>
    <property type="match status" value="1"/>
</dbReference>
<dbReference type="InterPro" id="IPR001173">
    <property type="entry name" value="Glyco_trans_2-like"/>
</dbReference>
<protein>
    <submittedName>
        <fullName evidence="2">Glycosyltransferase</fullName>
    </submittedName>
</protein>
<dbReference type="AlphaFoldDB" id="A0A5J5E6R8"/>
<evidence type="ECO:0000313" key="2">
    <source>
        <dbReference type="EMBL" id="KAA8824906.1"/>
    </source>
</evidence>
<sequence>MRLLFIVCLPASIAHTFPPWILRLSLRAHTTENMTGTNNGTLDTGTHYSEDGMTYKPAVSVVVPIFNAQKHLNQCISSILGQQFDNLELILVDDGSTDSSGTLCDHWAAKDNRVHVIHKPNGGVSQARNSGLDISQGTFICFVDSDDWLDSSAIGIALEQANTGGTDLVAFGYRSHFDNSIYPDRQPENHCIDATTCFSNSKGNAVQYQNDIAQIDNKLYLFQCWGKLFRRSWIGDHRFNTHVSYGEDTAFVFQLLQQPNSTVCALNDALYNYREQNSGLAGGFSLQKPADILWQHSERLKFYDLNRLNAQYRDVLLSRLCSDVLWALLAMKQPNLQTSIMQKMAYIRGLADSPLRGYYLQGLHHAWSTRGIKILFRINSTILWYLYILI</sequence>
<keyword evidence="2" id="KW-0808">Transferase</keyword>
<dbReference type="Gene3D" id="3.90.550.10">
    <property type="entry name" value="Spore Coat Polysaccharide Biosynthesis Protein SpsA, Chain A"/>
    <property type="match status" value="1"/>
</dbReference>
<gene>
    <name evidence="2" type="ORF">EMO92_07700</name>
</gene>
<dbReference type="SUPFAM" id="SSF53448">
    <property type="entry name" value="Nucleotide-diphospho-sugar transferases"/>
    <property type="match status" value="1"/>
</dbReference>
<dbReference type="InterPro" id="IPR029044">
    <property type="entry name" value="Nucleotide-diphossugar_trans"/>
</dbReference>
<organism evidence="2 3">
    <name type="scientific">Bifidobacterium reuteri</name>
    <dbReference type="NCBI Taxonomy" id="983706"/>
    <lineage>
        <taxon>Bacteria</taxon>
        <taxon>Bacillati</taxon>
        <taxon>Actinomycetota</taxon>
        <taxon>Actinomycetes</taxon>
        <taxon>Bifidobacteriales</taxon>
        <taxon>Bifidobacteriaceae</taxon>
        <taxon>Bifidobacterium</taxon>
    </lineage>
</organism>
<reference evidence="2 3" key="1">
    <citation type="journal article" date="2019" name="Syst. Appl. Microbiol.">
        <title>Characterization of Bifidobacterium species in feaces of the Egyptian fruit bat: Description of B. vespertilionis sp. nov. and B. rousetti sp. nov.</title>
        <authorList>
            <person name="Modesto M."/>
            <person name="Satti M."/>
            <person name="Watanabe K."/>
            <person name="Puglisi E."/>
            <person name="Morelli L."/>
            <person name="Huang C.-H."/>
            <person name="Liou J.-S."/>
            <person name="Miyashita M."/>
            <person name="Tamura T."/>
            <person name="Saito S."/>
            <person name="Mori K."/>
            <person name="Huang L."/>
            <person name="Sciavilla P."/>
            <person name="Sandri C."/>
            <person name="Spiezio C."/>
            <person name="Vitali F."/>
            <person name="Cavalieri D."/>
            <person name="Perpetuini G."/>
            <person name="Tofalo R."/>
            <person name="Bonetti A."/>
            <person name="Arita M."/>
            <person name="Mattarelli P."/>
        </authorList>
    </citation>
    <scope>NUCLEOTIDE SEQUENCE [LARGE SCALE GENOMIC DNA]</scope>
    <source>
        <strain evidence="2 3">RST19</strain>
    </source>
</reference>
<accession>A0A5J5E6R8</accession>
<dbReference type="PANTHER" id="PTHR22916">
    <property type="entry name" value="GLYCOSYLTRANSFERASE"/>
    <property type="match status" value="1"/>
</dbReference>
<comment type="caution">
    <text evidence="2">The sequence shown here is derived from an EMBL/GenBank/DDBJ whole genome shotgun (WGS) entry which is preliminary data.</text>
</comment>
<dbReference type="Proteomes" id="UP000326251">
    <property type="component" value="Unassembled WGS sequence"/>
</dbReference>
<name>A0A5J5E6R8_9BIFI</name>
<dbReference type="Pfam" id="PF00535">
    <property type="entry name" value="Glycos_transf_2"/>
    <property type="match status" value="1"/>
</dbReference>